<evidence type="ECO:0000313" key="4">
    <source>
        <dbReference type="EMBL" id="WZO32469.1"/>
    </source>
</evidence>
<feature type="domain" description="Heparan-alpha-glucosaminide N-acetyltransferase catalytic" evidence="3">
    <location>
        <begin position="30"/>
        <end position="215"/>
    </location>
</feature>
<dbReference type="InterPro" id="IPR012429">
    <property type="entry name" value="HGSNAT_cat"/>
</dbReference>
<feature type="transmembrane region" description="Helical" evidence="2">
    <location>
        <begin position="265"/>
        <end position="285"/>
    </location>
</feature>
<organism evidence="4">
    <name type="scientific">Microbacterium sp. LWS13-1.2</name>
    <dbReference type="NCBI Taxonomy" id="3135264"/>
    <lineage>
        <taxon>Bacteria</taxon>
        <taxon>Bacillati</taxon>
        <taxon>Actinomycetota</taxon>
        <taxon>Actinomycetes</taxon>
        <taxon>Micrococcales</taxon>
        <taxon>Microbacteriaceae</taxon>
        <taxon>Microbacterium</taxon>
    </lineage>
</organism>
<feature type="transmembrane region" description="Helical" evidence="2">
    <location>
        <begin position="216"/>
        <end position="236"/>
    </location>
</feature>
<feature type="transmembrane region" description="Helical" evidence="2">
    <location>
        <begin position="36"/>
        <end position="55"/>
    </location>
</feature>
<feature type="transmembrane region" description="Helical" evidence="2">
    <location>
        <begin position="129"/>
        <end position="145"/>
    </location>
</feature>
<dbReference type="PANTHER" id="PTHR30590">
    <property type="entry name" value="INNER MEMBRANE PROTEIN"/>
    <property type="match status" value="1"/>
</dbReference>
<accession>A0AAU6S6E9</accession>
<reference evidence="4" key="1">
    <citation type="submission" date="2024-04" db="EMBL/GenBank/DDBJ databases">
        <authorList>
            <person name="Roder T."/>
            <person name="Oberhansli S."/>
            <person name="Kreuzer M."/>
        </authorList>
    </citation>
    <scope>NUCLEOTIDE SEQUENCE</scope>
    <source>
        <strain evidence="4">LWS13-1.2</strain>
    </source>
</reference>
<keyword evidence="2" id="KW-0472">Membrane</keyword>
<feature type="transmembrane region" description="Helical" evidence="2">
    <location>
        <begin position="191"/>
        <end position="209"/>
    </location>
</feature>
<feature type="region of interest" description="Disordered" evidence="1">
    <location>
        <begin position="376"/>
        <end position="397"/>
    </location>
</feature>
<dbReference type="AlphaFoldDB" id="A0AAU6S6E9"/>
<name>A0AAU6S6E9_9MICO</name>
<dbReference type="RefSeq" id="WP_349427098.1">
    <property type="nucleotide sequence ID" value="NZ_CP151632.1"/>
</dbReference>
<evidence type="ECO:0000256" key="2">
    <source>
        <dbReference type="SAM" id="Phobius"/>
    </source>
</evidence>
<proteinExistence type="predicted"/>
<sequence>MSERSQTERAVVHEDGWLASRWIRLSGPGRIGGVDLARGLAVLGMFAAHLLWITGSFDWTRPDTWITVVEGRSSILFATLAGVSIGLMTGGRVPLPAARMTTARGRLAVRAGLLWVLGILLIATGVPVYVILPAYALMFLLALPLTSLPARVLLPLAGALAVVMPFVQVLLDALPLWTSPAGPAVSTALGWHYPFTTWIAFVVAGLGVARSGVTRLRVQVWLVVAGALLAAAAYGADAATGARPEAEAASFLGALWTARPHSTGLLEVVGSGGFALAVLGVCLLLCRTVLRWVVLPLRAVGAMPLSAYTLQLVVWAAIATATLDRVGDLAGFRELQPFWPLTIATVVLCTAWALLIGRGPLETALDAASRFAVPGDRRSGGVADERGRTSPADRLVE</sequence>
<dbReference type="PANTHER" id="PTHR30590:SF3">
    <property type="entry name" value="HYPOTHETICAL MEMBRANE SPANNING PROTEIN"/>
    <property type="match status" value="1"/>
</dbReference>
<feature type="transmembrane region" description="Helical" evidence="2">
    <location>
        <begin position="107"/>
        <end position="123"/>
    </location>
</feature>
<dbReference type="Pfam" id="PF07786">
    <property type="entry name" value="HGSNAT_cat"/>
    <property type="match status" value="1"/>
</dbReference>
<feature type="compositionally biased region" description="Basic and acidic residues" evidence="1">
    <location>
        <begin position="376"/>
        <end position="388"/>
    </location>
</feature>
<protein>
    <submittedName>
        <fullName evidence="4">Heparan-alpha-glucosaminide N-acetyltransferase domain-containing protein</fullName>
    </submittedName>
</protein>
<dbReference type="EMBL" id="CP151632">
    <property type="protein sequence ID" value="WZO32469.1"/>
    <property type="molecule type" value="Genomic_DNA"/>
</dbReference>
<dbReference type="InterPro" id="IPR052529">
    <property type="entry name" value="Bact_Transport_Assoc"/>
</dbReference>
<feature type="transmembrane region" description="Helical" evidence="2">
    <location>
        <begin position="152"/>
        <end position="171"/>
    </location>
</feature>
<evidence type="ECO:0000256" key="1">
    <source>
        <dbReference type="SAM" id="MobiDB-lite"/>
    </source>
</evidence>
<feature type="transmembrane region" description="Helical" evidence="2">
    <location>
        <begin position="297"/>
        <end position="318"/>
    </location>
</feature>
<feature type="transmembrane region" description="Helical" evidence="2">
    <location>
        <begin position="338"/>
        <end position="356"/>
    </location>
</feature>
<keyword evidence="2" id="KW-0812">Transmembrane</keyword>
<keyword evidence="2" id="KW-1133">Transmembrane helix</keyword>
<evidence type="ECO:0000259" key="3">
    <source>
        <dbReference type="Pfam" id="PF07786"/>
    </source>
</evidence>
<gene>
    <name evidence="4" type="ORF">MRBLWS13_000056</name>
</gene>
<feature type="transmembrane region" description="Helical" evidence="2">
    <location>
        <begin position="75"/>
        <end position="95"/>
    </location>
</feature>